<proteinExistence type="predicted"/>
<dbReference type="Proteomes" id="UP001294444">
    <property type="component" value="Unassembled WGS sequence"/>
</dbReference>
<dbReference type="EMBL" id="OAPG01000004">
    <property type="protein sequence ID" value="SNX83470.1"/>
    <property type="molecule type" value="Genomic_DNA"/>
</dbReference>
<sequence>MTFVGRISKLPLKDDGTACYELEFNREDLVYLIVKPGTSQITILIQRPSIALASSMYVTSFERSIYFPSCETLRDRFGLLFDEKSSYRLIQNDNTNFVDVIKIKITFSTTSSTLDARLSTLLTTTNRNYDGHSNFQPASTQNHVQDHQTQNSQASKHPCTTLEKFTGSSQYLIESGLPLSSHLRFNRDESRIISRIAVCGTSLGKVRAR</sequence>
<gene>
    <name evidence="1" type="ORF">MEPE_02177</name>
</gene>
<accession>A0AAJ4XJU1</accession>
<reference evidence="1" key="1">
    <citation type="submission" date="2023-10" db="EMBL/GenBank/DDBJ databases">
        <authorList>
            <person name="Guldener U."/>
        </authorList>
    </citation>
    <scope>NUCLEOTIDE SEQUENCE</scope>
    <source>
        <strain evidence="1">Mp4</strain>
    </source>
</reference>
<name>A0AAJ4XJU1_9BASI</name>
<comment type="caution">
    <text evidence="1">The sequence shown here is derived from an EMBL/GenBank/DDBJ whole genome shotgun (WGS) entry which is preliminary data.</text>
</comment>
<protein>
    <submittedName>
        <fullName evidence="1">Uncharacterized protein</fullName>
    </submittedName>
</protein>
<dbReference type="AlphaFoldDB" id="A0AAJ4XJU1"/>
<keyword evidence="2" id="KW-1185">Reference proteome</keyword>
<evidence type="ECO:0000313" key="2">
    <source>
        <dbReference type="Proteomes" id="UP001294444"/>
    </source>
</evidence>
<organism evidence="1 2">
    <name type="scientific">Melanopsichium pennsylvanicum</name>
    <dbReference type="NCBI Taxonomy" id="63383"/>
    <lineage>
        <taxon>Eukaryota</taxon>
        <taxon>Fungi</taxon>
        <taxon>Dikarya</taxon>
        <taxon>Basidiomycota</taxon>
        <taxon>Ustilaginomycotina</taxon>
        <taxon>Ustilaginomycetes</taxon>
        <taxon>Ustilaginales</taxon>
        <taxon>Ustilaginaceae</taxon>
        <taxon>Melanopsichium</taxon>
    </lineage>
</organism>
<evidence type="ECO:0000313" key="1">
    <source>
        <dbReference type="EMBL" id="SNX83470.1"/>
    </source>
</evidence>